<evidence type="ECO:0000313" key="2">
    <source>
        <dbReference type="WBParaSite" id="PSAMB.scaffold11087size3602.g33857.t1"/>
    </source>
</evidence>
<organism evidence="1 2">
    <name type="scientific">Plectus sambesii</name>
    <dbReference type="NCBI Taxonomy" id="2011161"/>
    <lineage>
        <taxon>Eukaryota</taxon>
        <taxon>Metazoa</taxon>
        <taxon>Ecdysozoa</taxon>
        <taxon>Nematoda</taxon>
        <taxon>Chromadorea</taxon>
        <taxon>Plectida</taxon>
        <taxon>Plectina</taxon>
        <taxon>Plectoidea</taxon>
        <taxon>Plectidae</taxon>
        <taxon>Plectus</taxon>
    </lineage>
</organism>
<sequence length="99" mass="10884">MRTVRKILRLSFGLKGTRPYSGEETGCSIDFDTAGTAFRGSLEGGELGESMILSDIFIALFASKEHIGCMTGGKLKKSGDCRKQMFSWNDPEIITVKRT</sequence>
<accession>A0A914UM54</accession>
<reference evidence="2" key="1">
    <citation type="submission" date="2022-11" db="UniProtKB">
        <authorList>
            <consortium name="WormBaseParasite"/>
        </authorList>
    </citation>
    <scope>IDENTIFICATION</scope>
</reference>
<name>A0A914UM54_9BILA</name>
<dbReference type="AlphaFoldDB" id="A0A914UM54"/>
<dbReference type="WBParaSite" id="PSAMB.scaffold11087size3602.g33857.t1">
    <property type="protein sequence ID" value="PSAMB.scaffold11087size3602.g33857.t1"/>
    <property type="gene ID" value="PSAMB.scaffold11087size3602.g33857"/>
</dbReference>
<evidence type="ECO:0000313" key="1">
    <source>
        <dbReference type="Proteomes" id="UP000887566"/>
    </source>
</evidence>
<protein>
    <submittedName>
        <fullName evidence="2">Uncharacterized protein</fullName>
    </submittedName>
</protein>
<keyword evidence="1" id="KW-1185">Reference proteome</keyword>
<proteinExistence type="predicted"/>
<dbReference type="Proteomes" id="UP000887566">
    <property type="component" value="Unplaced"/>
</dbReference>